<protein>
    <submittedName>
        <fullName evidence="7">Phosphatase PAP2 family protein</fullName>
    </submittedName>
</protein>
<sequence length="247" mass="27489">MPTDHPTRHATRHPIREMMALSFACLAYSLLSFLARASESAAFEHADHVVTLERRLGFFIEPSMNGWLAAHPTLATLASMQYATTFLLLTGFALLVLWIKGPTYYARARWTLVVMTLGALLTYWTYPLAPPRLVPGLGIQDAVAQHTSAYSQLFGTLANPYGAMPSMHTGWSIWVAVMLGTYVWRSWWARLTLALHPTLTIVTIIATGNHYVVDAIAGGTYFLLAWTFVTVTHTVLLRNMRSTGEMS</sequence>
<dbReference type="InterPro" id="IPR026841">
    <property type="entry name" value="Aur1/Ipt1"/>
</dbReference>
<feature type="transmembrane region" description="Helical" evidence="5">
    <location>
        <begin position="218"/>
        <end position="237"/>
    </location>
</feature>
<dbReference type="RefSeq" id="WP_314768687.1">
    <property type="nucleotide sequence ID" value="NZ_CAUUTQ010000010.1"/>
</dbReference>
<keyword evidence="2 5" id="KW-0812">Transmembrane</keyword>
<organism evidence="7 8">
    <name type="scientific">Actinomyces bouchesdurhonensis</name>
    <dbReference type="NCBI Taxonomy" id="1852361"/>
    <lineage>
        <taxon>Bacteria</taxon>
        <taxon>Bacillati</taxon>
        <taxon>Actinomycetota</taxon>
        <taxon>Actinomycetes</taxon>
        <taxon>Actinomycetales</taxon>
        <taxon>Actinomycetaceae</taxon>
        <taxon>Actinomyces</taxon>
    </lineage>
</organism>
<evidence type="ECO:0000256" key="5">
    <source>
        <dbReference type="SAM" id="Phobius"/>
    </source>
</evidence>
<evidence type="ECO:0000259" key="6">
    <source>
        <dbReference type="Pfam" id="PF14378"/>
    </source>
</evidence>
<evidence type="ECO:0000313" key="7">
    <source>
        <dbReference type="EMBL" id="MBF0966843.1"/>
    </source>
</evidence>
<dbReference type="GO" id="GO:0016020">
    <property type="term" value="C:membrane"/>
    <property type="evidence" value="ECO:0007669"/>
    <property type="project" value="UniProtKB-SubCell"/>
</dbReference>
<dbReference type="Proteomes" id="UP000759246">
    <property type="component" value="Unassembled WGS sequence"/>
</dbReference>
<evidence type="ECO:0000256" key="4">
    <source>
        <dbReference type="ARBA" id="ARBA00023136"/>
    </source>
</evidence>
<comment type="subcellular location">
    <subcellularLocation>
        <location evidence="1">Membrane</location>
        <topology evidence="1">Multi-pass membrane protein</topology>
    </subcellularLocation>
</comment>
<feature type="domain" description="Inositolphosphotransferase Aur1/Ipt1" evidence="6">
    <location>
        <begin position="49"/>
        <end position="227"/>
    </location>
</feature>
<dbReference type="InterPro" id="IPR052185">
    <property type="entry name" value="IPC_Synthase-Related"/>
</dbReference>
<evidence type="ECO:0000256" key="2">
    <source>
        <dbReference type="ARBA" id="ARBA00022692"/>
    </source>
</evidence>
<dbReference type="AlphaFoldDB" id="A0A929RPT5"/>
<dbReference type="PANTHER" id="PTHR31310">
    <property type="match status" value="1"/>
</dbReference>
<feature type="transmembrane region" description="Helical" evidence="5">
    <location>
        <begin position="191"/>
        <end position="212"/>
    </location>
</feature>
<evidence type="ECO:0000313" key="8">
    <source>
        <dbReference type="Proteomes" id="UP000759246"/>
    </source>
</evidence>
<dbReference type="PANTHER" id="PTHR31310:SF7">
    <property type="entry name" value="PA-PHOSPHATASE RELATED-FAMILY PROTEIN DDB_G0268928"/>
    <property type="match status" value="1"/>
</dbReference>
<evidence type="ECO:0000256" key="1">
    <source>
        <dbReference type="ARBA" id="ARBA00004141"/>
    </source>
</evidence>
<feature type="transmembrane region" description="Helical" evidence="5">
    <location>
        <begin position="110"/>
        <end position="126"/>
    </location>
</feature>
<comment type="caution">
    <text evidence="7">The sequence shown here is derived from an EMBL/GenBank/DDBJ whole genome shotgun (WGS) entry which is preliminary data.</text>
</comment>
<dbReference type="EMBL" id="JABZGF010000221">
    <property type="protein sequence ID" value="MBF0966843.1"/>
    <property type="molecule type" value="Genomic_DNA"/>
</dbReference>
<reference evidence="7" key="1">
    <citation type="submission" date="2020-04" db="EMBL/GenBank/DDBJ databases">
        <title>Deep metagenomics examines the oral microbiome during advanced dental caries in children, revealing novel taxa and co-occurrences with host molecules.</title>
        <authorList>
            <person name="Baker J.L."/>
            <person name="Morton J.T."/>
            <person name="Dinis M."/>
            <person name="Alvarez R."/>
            <person name="Tran N.C."/>
            <person name="Knight R."/>
            <person name="Edlund A."/>
        </authorList>
    </citation>
    <scope>NUCLEOTIDE SEQUENCE</scope>
    <source>
        <strain evidence="7">JCVI_30_bin.13</strain>
    </source>
</reference>
<evidence type="ECO:0000256" key="3">
    <source>
        <dbReference type="ARBA" id="ARBA00022989"/>
    </source>
</evidence>
<feature type="transmembrane region" description="Helical" evidence="5">
    <location>
        <begin position="74"/>
        <end position="98"/>
    </location>
</feature>
<dbReference type="CDD" id="cd03386">
    <property type="entry name" value="PAP2_Aur1_like"/>
    <property type="match status" value="1"/>
</dbReference>
<feature type="transmembrane region" description="Helical" evidence="5">
    <location>
        <begin position="166"/>
        <end position="184"/>
    </location>
</feature>
<accession>A0A929RPT5</accession>
<keyword evidence="3 5" id="KW-1133">Transmembrane helix</keyword>
<dbReference type="Pfam" id="PF14378">
    <property type="entry name" value="PAP2_3"/>
    <property type="match status" value="1"/>
</dbReference>
<keyword evidence="4 5" id="KW-0472">Membrane</keyword>
<proteinExistence type="predicted"/>
<gene>
    <name evidence="7" type="ORF">HXK09_06785</name>
</gene>
<name>A0A929RPT5_9ACTO</name>